<dbReference type="EMBL" id="BAABBX010000015">
    <property type="protein sequence ID" value="GAA4191613.1"/>
    <property type="molecule type" value="Genomic_DNA"/>
</dbReference>
<dbReference type="InterPro" id="IPR019800">
    <property type="entry name" value="Glyco_hydro_3_AS"/>
</dbReference>
<dbReference type="Pfam" id="PF01915">
    <property type="entry name" value="Glyco_hydro_3_C"/>
    <property type="match status" value="1"/>
</dbReference>
<dbReference type="SUPFAM" id="SSF51445">
    <property type="entry name" value="(Trans)glycosidases"/>
    <property type="match status" value="1"/>
</dbReference>
<evidence type="ECO:0000256" key="4">
    <source>
        <dbReference type="RuleBase" id="RU361161"/>
    </source>
</evidence>
<dbReference type="PANTHER" id="PTHR42715">
    <property type="entry name" value="BETA-GLUCOSIDASE"/>
    <property type="match status" value="1"/>
</dbReference>
<keyword evidence="4" id="KW-0326">Glycosidase</keyword>
<dbReference type="GO" id="GO:0016787">
    <property type="term" value="F:hydrolase activity"/>
    <property type="evidence" value="ECO:0007669"/>
    <property type="project" value="UniProtKB-KW"/>
</dbReference>
<comment type="similarity">
    <text evidence="1 4">Belongs to the glycosyl hydrolase 3 family.</text>
</comment>
<dbReference type="Gene3D" id="2.60.40.10">
    <property type="entry name" value="Immunoglobulins"/>
    <property type="match status" value="1"/>
</dbReference>
<evidence type="ECO:0000256" key="3">
    <source>
        <dbReference type="ARBA" id="ARBA00023277"/>
    </source>
</evidence>
<dbReference type="Proteomes" id="UP001500213">
    <property type="component" value="Unassembled WGS sequence"/>
</dbReference>
<dbReference type="Gene3D" id="3.20.20.300">
    <property type="entry name" value="Glycoside hydrolase, family 3, N-terminal domain"/>
    <property type="match status" value="1"/>
</dbReference>
<evidence type="ECO:0000259" key="5">
    <source>
        <dbReference type="SMART" id="SM01217"/>
    </source>
</evidence>
<protein>
    <submittedName>
        <fullName evidence="6">Glycoside hydrolase family 3 C-terminal domain-containing protein</fullName>
    </submittedName>
</protein>
<reference evidence="7" key="1">
    <citation type="journal article" date="2019" name="Int. J. Syst. Evol. Microbiol.">
        <title>The Global Catalogue of Microorganisms (GCM) 10K type strain sequencing project: providing services to taxonomists for standard genome sequencing and annotation.</title>
        <authorList>
            <consortium name="The Broad Institute Genomics Platform"/>
            <consortium name="The Broad Institute Genome Sequencing Center for Infectious Disease"/>
            <person name="Wu L."/>
            <person name="Ma J."/>
        </authorList>
    </citation>
    <scope>NUCLEOTIDE SEQUENCE [LARGE SCALE GENOMIC DNA]</scope>
    <source>
        <strain evidence="7">JCM 17593</strain>
    </source>
</reference>
<dbReference type="SMART" id="SM01217">
    <property type="entry name" value="Fn3_like"/>
    <property type="match status" value="1"/>
</dbReference>
<dbReference type="Gene3D" id="2.60.120.260">
    <property type="entry name" value="Galactose-binding domain-like"/>
    <property type="match status" value="1"/>
</dbReference>
<gene>
    <name evidence="6" type="ORF">GCM10022288_22710</name>
</gene>
<organism evidence="6 7">
    <name type="scientific">Gryllotalpicola kribbensis</name>
    <dbReference type="NCBI Taxonomy" id="993084"/>
    <lineage>
        <taxon>Bacteria</taxon>
        <taxon>Bacillati</taxon>
        <taxon>Actinomycetota</taxon>
        <taxon>Actinomycetes</taxon>
        <taxon>Micrococcales</taxon>
        <taxon>Microbacteriaceae</taxon>
        <taxon>Gryllotalpicola</taxon>
    </lineage>
</organism>
<comment type="caution">
    <text evidence="6">The sequence shown here is derived from an EMBL/GenBank/DDBJ whole genome shotgun (WGS) entry which is preliminary data.</text>
</comment>
<dbReference type="Pfam" id="PF14310">
    <property type="entry name" value="Fn3-like"/>
    <property type="match status" value="1"/>
</dbReference>
<dbReference type="SUPFAM" id="SSF52279">
    <property type="entry name" value="Beta-D-glucan exohydrolase, C-terminal domain"/>
    <property type="match status" value="1"/>
</dbReference>
<accession>A0ABP8AVI4</accession>
<dbReference type="InterPro" id="IPR001764">
    <property type="entry name" value="Glyco_hydro_3_N"/>
</dbReference>
<keyword evidence="7" id="KW-1185">Reference proteome</keyword>
<dbReference type="PROSITE" id="PS00775">
    <property type="entry name" value="GLYCOSYL_HYDROL_F3"/>
    <property type="match status" value="1"/>
</dbReference>
<dbReference type="InterPro" id="IPR002772">
    <property type="entry name" value="Glyco_hydro_3_C"/>
</dbReference>
<dbReference type="InterPro" id="IPR017853">
    <property type="entry name" value="GH"/>
</dbReference>
<evidence type="ECO:0000256" key="1">
    <source>
        <dbReference type="ARBA" id="ARBA00005336"/>
    </source>
</evidence>
<dbReference type="Gene3D" id="3.40.50.1700">
    <property type="entry name" value="Glycoside hydrolase family 3 C-terminal domain"/>
    <property type="match status" value="1"/>
</dbReference>
<sequence length="832" mass="88222">MPSLEEKVRLLTGETSFTTYAIESLGIEAIALSDGPIGIRGIAEPAPTAAQLPNPSAVAAAWDLDLVSRLGTLIGHEAKRLGIDVVLAPVVNLQRTPVGGRHFETYSEDPVLTAETMVAFAQAVQAEGVGVCVKHFVGNESETERTEYLARIPEQALREVYLAPFEAAVTRAHAWSIMAAYNRVEAGGEVAQATDHGFLINDILKGEWGFDGVVVSDWLATKTTVESALGGLDLVMPGPGGPWEQRLLAAVAAGDVPESVIDDKVVRILRLAGRVGKLSERADAAAELASSEEGFDTVAERPTQPAVAAEDVSALLREAVARASVVLRNDGELLPLDPAGVTKIALIGPNAVETFEQGGGSAFVTAPYLVTAEQGLREAFPDAELTVHRGVGARRFAHLIDPAIVETPEGEAGYVLELFDADGEPVGEPTVVPAAEGWNRGIAPGATTAVVTARVVLAEPGAHRVEVGLSGTHKAWFDGELVSESDAFADANVILNSSANHPEGPSTVVEVAEGEQKVVEIQVECQVVDATAYGRFVRFELRHDAGVGADDEAELDEAVAAATDADVAIVIVGTNEEVESEGWDRQSLALPGRQDELVRRVAAANPRTVAVVNAGAPVTLPWLDEVPATLWWWLPGQEAGHGLADALTGAVEPSGRLPWTLPAAEADVPVPDAVPVDGVVEYREGVHVGYRGWERLGRVPARPFGFGLGYGTWRLGEPIAAEEWSPDDTLPVTVALTNDGERDARGVVQFYLSGPTDDEGDGGWDRPARWLAGYAAQNVLAGRVVALTLRIPRRAFEVWSVEAQRWVLPSGVYTVRAAFDARDEGRSVTIAL</sequence>
<dbReference type="InterPro" id="IPR026891">
    <property type="entry name" value="Fn3-like"/>
</dbReference>
<proteinExistence type="inferred from homology"/>
<dbReference type="PRINTS" id="PR00133">
    <property type="entry name" value="GLHYDRLASE3"/>
</dbReference>
<evidence type="ECO:0000313" key="6">
    <source>
        <dbReference type="EMBL" id="GAA4191613.1"/>
    </source>
</evidence>
<dbReference type="InterPro" id="IPR013783">
    <property type="entry name" value="Ig-like_fold"/>
</dbReference>
<dbReference type="InterPro" id="IPR036881">
    <property type="entry name" value="Glyco_hydro_3_C_sf"/>
</dbReference>
<dbReference type="Pfam" id="PF00933">
    <property type="entry name" value="Glyco_hydro_3"/>
    <property type="match status" value="1"/>
</dbReference>
<evidence type="ECO:0000313" key="7">
    <source>
        <dbReference type="Proteomes" id="UP001500213"/>
    </source>
</evidence>
<feature type="domain" description="Fibronectin type III-like" evidence="5">
    <location>
        <begin position="746"/>
        <end position="821"/>
    </location>
</feature>
<evidence type="ECO:0000256" key="2">
    <source>
        <dbReference type="ARBA" id="ARBA00022801"/>
    </source>
</evidence>
<dbReference type="RefSeq" id="WP_344776936.1">
    <property type="nucleotide sequence ID" value="NZ_BAABBX010000015.1"/>
</dbReference>
<dbReference type="InterPro" id="IPR050288">
    <property type="entry name" value="Cellulose_deg_GH3"/>
</dbReference>
<keyword evidence="2 4" id="KW-0378">Hydrolase</keyword>
<keyword evidence="3" id="KW-0119">Carbohydrate metabolism</keyword>
<dbReference type="InterPro" id="IPR036962">
    <property type="entry name" value="Glyco_hydro_3_N_sf"/>
</dbReference>
<name>A0ABP8AVI4_9MICO</name>
<dbReference type="PANTHER" id="PTHR42715:SF10">
    <property type="entry name" value="BETA-GLUCOSIDASE"/>
    <property type="match status" value="1"/>
</dbReference>